<proteinExistence type="predicted"/>
<reference evidence="1" key="1">
    <citation type="submission" date="2023-10" db="EMBL/GenBank/DDBJ databases">
        <authorList>
            <person name="Rodriguez Cubillos JULIANA M."/>
            <person name="De Vega J."/>
        </authorList>
    </citation>
    <scope>NUCLEOTIDE SEQUENCE</scope>
</reference>
<sequence>MWFYENNCIRQQPVDREGLRGEFLECLINRDDVVCVNHLRMDIRSFRILCCLLRNEGKLKEDGLVCIEEQVAIFLHILAHHSKNRVIKFLFKRSGETISRYFNLVLNGILRLHETLLKAPEPVPEDCLDERLKLLKNCLGALDGTHIQVNVSAIDKPRYCNIKGDISTNVLGVCSRDMQFIYVMPGWEGSTSDSRVLRDDISRTNGLHVPTGYYYLVDAGYTNSEGFLAPYRGCRYHRSEWRHGYTPSNKKELFNMKHSMARNVIERTFGLLKMRWAILRSRSFYPIKIQIRIINACCLLHNFIRREMPTDPMEEQLCMNMEAQLHNEDIAHAAPINTIEGSDAWSTWREDLATESWNEWLARHMN</sequence>
<comment type="caution">
    <text evidence="1">The sequence shown here is derived from an EMBL/GenBank/DDBJ whole genome shotgun (WGS) entry which is preliminary data.</text>
</comment>
<evidence type="ECO:0000313" key="2">
    <source>
        <dbReference type="Proteomes" id="UP001177021"/>
    </source>
</evidence>
<accession>A0ACB0K555</accession>
<dbReference type="Proteomes" id="UP001177021">
    <property type="component" value="Unassembled WGS sequence"/>
</dbReference>
<keyword evidence="2" id="KW-1185">Reference proteome</keyword>
<dbReference type="EMBL" id="CASHSV030000141">
    <property type="protein sequence ID" value="CAJ2651473.1"/>
    <property type="molecule type" value="Genomic_DNA"/>
</dbReference>
<protein>
    <submittedName>
        <fullName evidence="1">Uncharacterized protein</fullName>
    </submittedName>
</protein>
<gene>
    <name evidence="1" type="ORF">MILVUS5_LOCUS19107</name>
</gene>
<name>A0ACB0K555_TRIPR</name>
<evidence type="ECO:0000313" key="1">
    <source>
        <dbReference type="EMBL" id="CAJ2651473.1"/>
    </source>
</evidence>
<organism evidence="1 2">
    <name type="scientific">Trifolium pratense</name>
    <name type="common">Red clover</name>
    <dbReference type="NCBI Taxonomy" id="57577"/>
    <lineage>
        <taxon>Eukaryota</taxon>
        <taxon>Viridiplantae</taxon>
        <taxon>Streptophyta</taxon>
        <taxon>Embryophyta</taxon>
        <taxon>Tracheophyta</taxon>
        <taxon>Spermatophyta</taxon>
        <taxon>Magnoliopsida</taxon>
        <taxon>eudicotyledons</taxon>
        <taxon>Gunneridae</taxon>
        <taxon>Pentapetalae</taxon>
        <taxon>rosids</taxon>
        <taxon>fabids</taxon>
        <taxon>Fabales</taxon>
        <taxon>Fabaceae</taxon>
        <taxon>Papilionoideae</taxon>
        <taxon>50 kb inversion clade</taxon>
        <taxon>NPAAA clade</taxon>
        <taxon>Hologalegina</taxon>
        <taxon>IRL clade</taxon>
        <taxon>Trifolieae</taxon>
        <taxon>Trifolium</taxon>
    </lineage>
</organism>